<gene>
    <name evidence="7" type="ORF">H9853_03645</name>
</gene>
<dbReference type="GO" id="GO:0046872">
    <property type="term" value="F:metal ion binding"/>
    <property type="evidence" value="ECO:0007669"/>
    <property type="project" value="UniProtKB-KW"/>
</dbReference>
<sequence>MEIQDRLKRIREEMAKAGVDAYVIPSSDPHMSEYLPDRYKCIAWASGFTGSAGTLVITKDFAGLWTDARYFVQGNAQLKDTGYELVKLKVQGAAEYAQWLGSKLSKGANVAFDGMLASVQVAMSLKDHLEPLGITIDGNCDLISKVWTNRPELPKAKMFLISKEWSGQTAKERVELVRKDLADLHADGHLISTLDDTAWLLNIRGRDVPCNPVVLSFVYVSAERAILFVDTDKVQEQDLHTLNEQDIEVAPYDSLEDFLSKLEVNSVCLDPKRTCYSIFEQLAEKATVIEAMNPSTMLKAIKNEVEVGHMRHTMVKDGVALTRFFKWLEENVQGGALNEISIADKLQSLREAQEGFVDISFGTIAAYKDHAALPHYSATKEAYYDLETKGMLLVDSGGQYTSGTTDITRVVPLGETTEEEKEDYTLVLKAMIDGTLAVFPEGTRGYQIDAITRQSLWQAQKNYGHGTGHGIGFFLNVHEGPHVFNMSNVDIPVKAGMISSIEPGIYREGKYGIRIENLVLCKPIGENEYGKFQDFETLTLCYIDTSLVKKELLSPMHITWLNKYHEFVYSSLKDDLEPAEREWLKQKTQAI</sequence>
<dbReference type="GO" id="GO:0070006">
    <property type="term" value="F:metalloaminopeptidase activity"/>
    <property type="evidence" value="ECO:0007669"/>
    <property type="project" value="InterPro"/>
</dbReference>
<feature type="domain" description="Peptidase M24 C-terminal" evidence="6">
    <location>
        <begin position="532"/>
        <end position="591"/>
    </location>
</feature>
<feature type="domain" description="Peptidase M24" evidence="4">
    <location>
        <begin position="309"/>
        <end position="522"/>
    </location>
</feature>
<dbReference type="PANTHER" id="PTHR43763:SF6">
    <property type="entry name" value="XAA-PRO AMINOPEPTIDASE 1"/>
    <property type="match status" value="1"/>
</dbReference>
<organism evidence="7 8">
    <name type="scientific">Candidatus Sphingobacterium stercoripullorum</name>
    <dbReference type="NCBI Taxonomy" id="2838759"/>
    <lineage>
        <taxon>Bacteria</taxon>
        <taxon>Pseudomonadati</taxon>
        <taxon>Bacteroidota</taxon>
        <taxon>Sphingobacteriia</taxon>
        <taxon>Sphingobacteriales</taxon>
        <taxon>Sphingobacteriaceae</taxon>
        <taxon>Sphingobacterium</taxon>
    </lineage>
</organism>
<dbReference type="Pfam" id="PF16189">
    <property type="entry name" value="Creatinase_N_2"/>
    <property type="match status" value="1"/>
</dbReference>
<dbReference type="CDD" id="cd01085">
    <property type="entry name" value="APP"/>
    <property type="match status" value="1"/>
</dbReference>
<evidence type="ECO:0000256" key="3">
    <source>
        <dbReference type="ARBA" id="ARBA00022801"/>
    </source>
</evidence>
<evidence type="ECO:0000256" key="2">
    <source>
        <dbReference type="ARBA" id="ARBA00022723"/>
    </source>
</evidence>
<dbReference type="InterPro" id="IPR000587">
    <property type="entry name" value="Creatinase_N"/>
</dbReference>
<evidence type="ECO:0000259" key="5">
    <source>
        <dbReference type="Pfam" id="PF01321"/>
    </source>
</evidence>
<dbReference type="SUPFAM" id="SSF55920">
    <property type="entry name" value="Creatinase/aminopeptidase"/>
    <property type="match status" value="1"/>
</dbReference>
<dbReference type="Gene3D" id="3.40.350.10">
    <property type="entry name" value="Creatinase/prolidase N-terminal domain"/>
    <property type="match status" value="2"/>
</dbReference>
<evidence type="ECO:0000256" key="1">
    <source>
        <dbReference type="ARBA" id="ARBA00008766"/>
    </source>
</evidence>
<evidence type="ECO:0000259" key="4">
    <source>
        <dbReference type="Pfam" id="PF00557"/>
    </source>
</evidence>
<dbReference type="Proteomes" id="UP000824156">
    <property type="component" value="Unassembled WGS sequence"/>
</dbReference>
<dbReference type="InterPro" id="IPR000994">
    <property type="entry name" value="Pept_M24"/>
</dbReference>
<dbReference type="Pfam" id="PF01321">
    <property type="entry name" value="Creatinase_N"/>
    <property type="match status" value="1"/>
</dbReference>
<keyword evidence="7" id="KW-0645">Protease</keyword>
<dbReference type="InterPro" id="IPR033740">
    <property type="entry name" value="Pept_M24B"/>
</dbReference>
<dbReference type="InterPro" id="IPR050422">
    <property type="entry name" value="X-Pro_aminopeptidase_P"/>
</dbReference>
<dbReference type="FunFam" id="3.90.230.10:FF:000009">
    <property type="entry name" value="xaa-Pro aminopeptidase 2"/>
    <property type="match status" value="1"/>
</dbReference>
<accession>A0A9D1W847</accession>
<dbReference type="Pfam" id="PF00557">
    <property type="entry name" value="Peptidase_M24"/>
    <property type="match status" value="1"/>
</dbReference>
<evidence type="ECO:0000313" key="7">
    <source>
        <dbReference type="EMBL" id="HIX54094.1"/>
    </source>
</evidence>
<dbReference type="GO" id="GO:0005737">
    <property type="term" value="C:cytoplasm"/>
    <property type="evidence" value="ECO:0007669"/>
    <property type="project" value="UniProtKB-ARBA"/>
</dbReference>
<dbReference type="InterPro" id="IPR036005">
    <property type="entry name" value="Creatinase/aminopeptidase-like"/>
</dbReference>
<dbReference type="Pfam" id="PF16188">
    <property type="entry name" value="Peptidase_M24_C"/>
    <property type="match status" value="1"/>
</dbReference>
<keyword evidence="3" id="KW-0378">Hydrolase</keyword>
<dbReference type="EMBL" id="DXEZ01000104">
    <property type="protein sequence ID" value="HIX54094.1"/>
    <property type="molecule type" value="Genomic_DNA"/>
</dbReference>
<reference evidence="7" key="2">
    <citation type="submission" date="2021-04" db="EMBL/GenBank/DDBJ databases">
        <authorList>
            <person name="Gilroy R."/>
        </authorList>
    </citation>
    <scope>NUCLEOTIDE SEQUENCE</scope>
    <source>
        <strain evidence="7">1719</strain>
    </source>
</reference>
<proteinExistence type="inferred from homology"/>
<comment type="similarity">
    <text evidence="1">Belongs to the peptidase M24B family.</text>
</comment>
<dbReference type="Gene3D" id="3.90.230.10">
    <property type="entry name" value="Creatinase/methionine aminopeptidase superfamily"/>
    <property type="match status" value="1"/>
</dbReference>
<keyword evidence="2" id="KW-0479">Metal-binding</keyword>
<comment type="caution">
    <text evidence="7">The sequence shown here is derived from an EMBL/GenBank/DDBJ whole genome shotgun (WGS) entry which is preliminary data.</text>
</comment>
<evidence type="ECO:0000259" key="6">
    <source>
        <dbReference type="Pfam" id="PF16188"/>
    </source>
</evidence>
<dbReference type="InterPro" id="IPR032416">
    <property type="entry name" value="Peptidase_M24_C"/>
</dbReference>
<evidence type="ECO:0000313" key="8">
    <source>
        <dbReference type="Proteomes" id="UP000824156"/>
    </source>
</evidence>
<dbReference type="PANTHER" id="PTHR43763">
    <property type="entry name" value="XAA-PRO AMINOPEPTIDASE 1"/>
    <property type="match status" value="1"/>
</dbReference>
<dbReference type="SUPFAM" id="SSF53092">
    <property type="entry name" value="Creatinase/prolidase N-terminal domain"/>
    <property type="match status" value="1"/>
</dbReference>
<dbReference type="InterPro" id="IPR029149">
    <property type="entry name" value="Creatin/AminoP/Spt16_N"/>
</dbReference>
<dbReference type="AlphaFoldDB" id="A0A9D1W847"/>
<name>A0A9D1W847_9SPHI</name>
<feature type="domain" description="Creatinase N-terminal" evidence="5">
    <location>
        <begin position="6"/>
        <end position="130"/>
    </location>
</feature>
<reference evidence="7" key="1">
    <citation type="journal article" date="2021" name="PeerJ">
        <title>Extensive microbial diversity within the chicken gut microbiome revealed by metagenomics and culture.</title>
        <authorList>
            <person name="Gilroy R."/>
            <person name="Ravi A."/>
            <person name="Getino M."/>
            <person name="Pursley I."/>
            <person name="Horton D.L."/>
            <person name="Alikhan N.F."/>
            <person name="Baker D."/>
            <person name="Gharbi K."/>
            <person name="Hall N."/>
            <person name="Watson M."/>
            <person name="Adriaenssens E.M."/>
            <person name="Foster-Nyarko E."/>
            <person name="Jarju S."/>
            <person name="Secka A."/>
            <person name="Antonio M."/>
            <person name="Oren A."/>
            <person name="Chaudhuri R.R."/>
            <person name="La Ragione R."/>
            <person name="Hildebrand F."/>
            <person name="Pallen M.J."/>
        </authorList>
    </citation>
    <scope>NUCLEOTIDE SEQUENCE</scope>
    <source>
        <strain evidence="7">1719</strain>
    </source>
</reference>
<protein>
    <submittedName>
        <fullName evidence="7">Aminopeptidase P family protein</fullName>
    </submittedName>
</protein>
<keyword evidence="7" id="KW-0031">Aminopeptidase</keyword>